<dbReference type="AlphaFoldDB" id="A0A7W3U1H9"/>
<proteinExistence type="predicted"/>
<sequence length="271" mass="27721">MTPLAARIEGVGFWTGGLPSWPDAQHFARDGVSPEAAPARPSPQLLPPNERRRAPPSVAVALQVALEACQASGRDPATLPSVFASTHGELGLTDYSCSTLATDPRSLSPIRFHNSVHNAASGYWTIGTGAMAPSTALSAMGATFAEALLEGLVQLASGEDAVLVVAYDVQSVGPLGEQARSDGLLGAALVLARDERENAPVLQAVLADGMPDAADGPLARHAAGNAMAPMLPLFDALVRGAPADLALDAGPGRVLRVRLLAGADGMESIDA</sequence>
<feature type="region of interest" description="Disordered" evidence="1">
    <location>
        <begin position="31"/>
        <end position="54"/>
    </location>
</feature>
<dbReference type="InterPro" id="IPR016039">
    <property type="entry name" value="Thiolase-like"/>
</dbReference>
<evidence type="ECO:0000256" key="1">
    <source>
        <dbReference type="SAM" id="MobiDB-lite"/>
    </source>
</evidence>
<comment type="caution">
    <text evidence="3">The sequence shown here is derived from an EMBL/GenBank/DDBJ whole genome shotgun (WGS) entry which is preliminary data.</text>
</comment>
<dbReference type="SUPFAM" id="SSF53901">
    <property type="entry name" value="Thiolase-like"/>
    <property type="match status" value="1"/>
</dbReference>
<dbReference type="Pfam" id="PF13723">
    <property type="entry name" value="Ketoacyl-synt_2"/>
    <property type="match status" value="1"/>
</dbReference>
<organism evidence="3 4">
    <name type="scientific">Marilutibacter penaei</name>
    <dbReference type="NCBI Taxonomy" id="2759900"/>
    <lineage>
        <taxon>Bacteria</taxon>
        <taxon>Pseudomonadati</taxon>
        <taxon>Pseudomonadota</taxon>
        <taxon>Gammaproteobacteria</taxon>
        <taxon>Lysobacterales</taxon>
        <taxon>Lysobacteraceae</taxon>
        <taxon>Marilutibacter</taxon>
    </lineage>
</organism>
<dbReference type="EMBL" id="JACHTE010000001">
    <property type="protein sequence ID" value="MBB1087233.1"/>
    <property type="molecule type" value="Genomic_DNA"/>
</dbReference>
<dbReference type="GO" id="GO:0016746">
    <property type="term" value="F:acyltransferase activity"/>
    <property type="evidence" value="ECO:0007669"/>
    <property type="project" value="InterPro"/>
</dbReference>
<accession>A0A7W3U1H9</accession>
<keyword evidence="4" id="KW-1185">Reference proteome</keyword>
<dbReference type="InterPro" id="IPR014030">
    <property type="entry name" value="Ketoacyl_synth_N"/>
</dbReference>
<evidence type="ECO:0000313" key="4">
    <source>
        <dbReference type="Proteomes" id="UP000552587"/>
    </source>
</evidence>
<feature type="domain" description="Beta-ketoacyl synthase-like N-terminal" evidence="2">
    <location>
        <begin position="37"/>
        <end position="171"/>
    </location>
</feature>
<name>A0A7W3U1H9_9GAMM</name>
<protein>
    <submittedName>
        <fullName evidence="3">Beta-ketoacyl synthase chain length factor</fullName>
    </submittedName>
</protein>
<reference evidence="3 4" key="1">
    <citation type="submission" date="2020-07" db="EMBL/GenBank/DDBJ databases">
        <authorList>
            <person name="Xu S."/>
            <person name="Li A."/>
        </authorList>
    </citation>
    <scope>NUCLEOTIDE SEQUENCE [LARGE SCALE GENOMIC DNA]</scope>
    <source>
        <strain evidence="3 4">SG-8</strain>
    </source>
</reference>
<gene>
    <name evidence="3" type="ORF">H4F99_01885</name>
</gene>
<evidence type="ECO:0000313" key="3">
    <source>
        <dbReference type="EMBL" id="MBB1087233.1"/>
    </source>
</evidence>
<dbReference type="Proteomes" id="UP000552587">
    <property type="component" value="Unassembled WGS sequence"/>
</dbReference>
<dbReference type="Gene3D" id="3.40.47.10">
    <property type="match status" value="1"/>
</dbReference>
<evidence type="ECO:0000259" key="2">
    <source>
        <dbReference type="Pfam" id="PF13723"/>
    </source>
</evidence>